<evidence type="ECO:0000313" key="1">
    <source>
        <dbReference type="EMBL" id="VDM14901.1"/>
    </source>
</evidence>
<evidence type="ECO:0000313" key="2">
    <source>
        <dbReference type="Proteomes" id="UP000270924"/>
    </source>
</evidence>
<protein>
    <submittedName>
        <fullName evidence="1">Uncharacterized protein</fullName>
    </submittedName>
</protein>
<accession>A0A3P7DXL0</accession>
<keyword evidence="2" id="KW-1185">Reference proteome</keyword>
<name>A0A3P7DXL0_WUCBA</name>
<dbReference type="EMBL" id="UYWW01006742">
    <property type="protein sequence ID" value="VDM14901.1"/>
    <property type="molecule type" value="Genomic_DNA"/>
</dbReference>
<reference evidence="1 2" key="1">
    <citation type="submission" date="2018-11" db="EMBL/GenBank/DDBJ databases">
        <authorList>
            <consortium name="Pathogen Informatics"/>
        </authorList>
    </citation>
    <scope>NUCLEOTIDE SEQUENCE [LARGE SCALE GENOMIC DNA]</scope>
</reference>
<dbReference type="Proteomes" id="UP000270924">
    <property type="component" value="Unassembled WGS sequence"/>
</dbReference>
<gene>
    <name evidence="1" type="ORF">WBA_LOCUS8287</name>
</gene>
<sequence length="58" mass="6872">MPELNSERNIYERMDSFVKKIDKPRDWSMGRSVDRSVGRSVGWFVGWLVDWLIGWLIG</sequence>
<dbReference type="InParanoid" id="A0A3P7DXL0"/>
<proteinExistence type="predicted"/>
<dbReference type="AlphaFoldDB" id="A0A3P7DXL0"/>
<organism evidence="1 2">
    <name type="scientific">Wuchereria bancrofti</name>
    <dbReference type="NCBI Taxonomy" id="6293"/>
    <lineage>
        <taxon>Eukaryota</taxon>
        <taxon>Metazoa</taxon>
        <taxon>Ecdysozoa</taxon>
        <taxon>Nematoda</taxon>
        <taxon>Chromadorea</taxon>
        <taxon>Rhabditida</taxon>
        <taxon>Spirurina</taxon>
        <taxon>Spiruromorpha</taxon>
        <taxon>Filarioidea</taxon>
        <taxon>Onchocercidae</taxon>
        <taxon>Wuchereria</taxon>
    </lineage>
</organism>